<keyword evidence="2" id="KW-1185">Reference proteome</keyword>
<accession>A0ACD0NUY9</accession>
<evidence type="ECO:0000313" key="1">
    <source>
        <dbReference type="EMBL" id="PWN49645.1"/>
    </source>
</evidence>
<dbReference type="Proteomes" id="UP000245626">
    <property type="component" value="Unassembled WGS sequence"/>
</dbReference>
<protein>
    <submittedName>
        <fullName evidence="1">LAG1-domain-containing protein</fullName>
    </submittedName>
</protein>
<sequence length="457" mass="53019">MSESSSVPPTVRPATGRPRAPSISDAITQAPQNTNAQDDGKSVSDGGNSHSSGRPTSTPSQTQSQAEDEAENERYRSQGILRDLVTFRWMTAPASSAKLAGIFVLAYLNWNFFTPDTPNPFRPFLFLSHQVDPTSVLLSSKSVTQAADSFRIALRSFGSPSSTPTELLRYQKGYLDLCFLAFYVVVFSFIRQTTTIYMFKPFAKWWGIKGEAKQSRFTEQGYSFLYWGTSASLGLYVMSFQDSWWYNLEHLWIEYPHWQMRPELKVYYLLQASYWLQQALVMLLRLEKPRKDYYELIAHHLVTLWLIFWSYLINLTMIGTTVFVCMDIPDTFLALAKGLNYMELDTLATGVFAMFMVVWTYFRIYLSAKTLWSVWFQFDLIPDHTKEWNPEKGWWLVPWMKYQIFAPLFLLLLLNLFWYYLSWRVLIRALKGVVADEREEDDDAPEGQNKAEGKKDK</sequence>
<organism evidence="1 2">
    <name type="scientific">Violaceomyces palustris</name>
    <dbReference type="NCBI Taxonomy" id="1673888"/>
    <lineage>
        <taxon>Eukaryota</taxon>
        <taxon>Fungi</taxon>
        <taxon>Dikarya</taxon>
        <taxon>Basidiomycota</taxon>
        <taxon>Ustilaginomycotina</taxon>
        <taxon>Ustilaginomycetes</taxon>
        <taxon>Violaceomycetales</taxon>
        <taxon>Violaceomycetaceae</taxon>
        <taxon>Violaceomyces</taxon>
    </lineage>
</organism>
<evidence type="ECO:0000313" key="2">
    <source>
        <dbReference type="Proteomes" id="UP000245626"/>
    </source>
</evidence>
<name>A0ACD0NUY9_9BASI</name>
<reference evidence="1 2" key="1">
    <citation type="journal article" date="2018" name="Mol. Biol. Evol.">
        <title>Broad Genomic Sampling Reveals a Smut Pathogenic Ancestry of the Fungal Clade Ustilaginomycotina.</title>
        <authorList>
            <person name="Kijpornyongpan T."/>
            <person name="Mondo S.J."/>
            <person name="Barry K."/>
            <person name="Sandor L."/>
            <person name="Lee J."/>
            <person name="Lipzen A."/>
            <person name="Pangilinan J."/>
            <person name="LaButti K."/>
            <person name="Hainaut M."/>
            <person name="Henrissat B."/>
            <person name="Grigoriev I.V."/>
            <person name="Spatafora J.W."/>
            <person name="Aime M.C."/>
        </authorList>
    </citation>
    <scope>NUCLEOTIDE SEQUENCE [LARGE SCALE GENOMIC DNA]</scope>
    <source>
        <strain evidence="1 2">SA 807</strain>
    </source>
</reference>
<proteinExistence type="predicted"/>
<gene>
    <name evidence="1" type="ORF">IE53DRAFT_331669</name>
</gene>
<dbReference type="EMBL" id="KZ820022">
    <property type="protein sequence ID" value="PWN49645.1"/>
    <property type="molecule type" value="Genomic_DNA"/>
</dbReference>